<sequence length="264" mass="28062">MGTPHKKHVEQQRPSSKGQFAEIKHKITSLLLEYGIFVAFFVLCIVLAFASPYFLLPKNLINVLRQVSINGFLSIGMTFVILTGGIDLSVGSVLAFGGIVGASLASSSVGTVYSTPIAILVGLLGGTALGAVTGFFIAKWRMSPFVVSLGMLSIARGLTYIYSDGMPVPKLETSFLYIGQGRIAGIPLPVIIFVVVFIVSWIILYKTRFGRYIYAVGGNEKSARISGVNTRLVIFIAYVISGFLSALGGLTLSARTSAGLPQAG</sequence>
<evidence type="ECO:0000256" key="4">
    <source>
        <dbReference type="ARBA" id="ARBA00022519"/>
    </source>
</evidence>
<gene>
    <name evidence="9" type="ORF">CSA56_17090</name>
</gene>
<keyword evidence="7 8" id="KW-0472">Membrane</keyword>
<feature type="transmembrane region" description="Helical" evidence="8">
    <location>
        <begin position="34"/>
        <end position="56"/>
    </location>
</feature>
<evidence type="ECO:0000313" key="9">
    <source>
        <dbReference type="EMBL" id="PIE31859.1"/>
    </source>
</evidence>
<feature type="non-terminal residue" evidence="9">
    <location>
        <position position="264"/>
    </location>
</feature>
<dbReference type="PANTHER" id="PTHR32196">
    <property type="entry name" value="ABC TRANSPORTER PERMEASE PROTEIN YPHD-RELATED-RELATED"/>
    <property type="match status" value="1"/>
</dbReference>
<feature type="transmembrane region" description="Helical" evidence="8">
    <location>
        <begin position="232"/>
        <end position="254"/>
    </location>
</feature>
<accession>A0A2G6KAN6</accession>
<dbReference type="GO" id="GO:0022857">
    <property type="term" value="F:transmembrane transporter activity"/>
    <property type="evidence" value="ECO:0007669"/>
    <property type="project" value="InterPro"/>
</dbReference>
<evidence type="ECO:0000256" key="3">
    <source>
        <dbReference type="ARBA" id="ARBA00022475"/>
    </source>
</evidence>
<keyword evidence="2" id="KW-0813">Transport</keyword>
<dbReference type="InterPro" id="IPR001851">
    <property type="entry name" value="ABC_transp_permease"/>
</dbReference>
<reference evidence="9 10" key="1">
    <citation type="submission" date="2017-10" db="EMBL/GenBank/DDBJ databases">
        <title>Novel microbial diversity and functional potential in the marine mammal oral microbiome.</title>
        <authorList>
            <person name="Dudek N.K."/>
            <person name="Sun C.L."/>
            <person name="Burstein D."/>
            <person name="Kantor R.S."/>
            <person name="Aliaga Goltsman D.S."/>
            <person name="Bik E.M."/>
            <person name="Thomas B.C."/>
            <person name="Banfield J.F."/>
            <person name="Relman D.A."/>
        </authorList>
    </citation>
    <scope>NUCLEOTIDE SEQUENCE [LARGE SCALE GENOMIC DNA]</scope>
    <source>
        <strain evidence="9">DOLJORAL78_47_16</strain>
    </source>
</reference>
<keyword evidence="6 8" id="KW-1133">Transmembrane helix</keyword>
<evidence type="ECO:0000313" key="10">
    <source>
        <dbReference type="Proteomes" id="UP000230821"/>
    </source>
</evidence>
<dbReference type="PANTHER" id="PTHR32196:SF21">
    <property type="entry name" value="ABC TRANSPORTER PERMEASE PROTEIN YPHD-RELATED"/>
    <property type="match status" value="1"/>
</dbReference>
<organism evidence="9 10">
    <name type="scientific">candidate division KSB3 bacterium</name>
    <dbReference type="NCBI Taxonomy" id="2044937"/>
    <lineage>
        <taxon>Bacteria</taxon>
        <taxon>candidate division KSB3</taxon>
    </lineage>
</organism>
<dbReference type="CDD" id="cd06579">
    <property type="entry name" value="TM_PBP1_transp_AraH_like"/>
    <property type="match status" value="1"/>
</dbReference>
<keyword evidence="3" id="KW-1003">Cell membrane</keyword>
<keyword evidence="5 8" id="KW-0812">Transmembrane</keyword>
<name>A0A2G6KAN6_9BACT</name>
<dbReference type="AlphaFoldDB" id="A0A2G6KAN6"/>
<comment type="subcellular location">
    <subcellularLocation>
        <location evidence="1">Cell membrane</location>
        <topology evidence="1">Multi-pass membrane protein</topology>
    </subcellularLocation>
</comment>
<protein>
    <submittedName>
        <fullName evidence="9">Sugar ABC transporter permease</fullName>
    </submittedName>
</protein>
<dbReference type="Proteomes" id="UP000230821">
    <property type="component" value="Unassembled WGS sequence"/>
</dbReference>
<comment type="caution">
    <text evidence="9">The sequence shown here is derived from an EMBL/GenBank/DDBJ whole genome shotgun (WGS) entry which is preliminary data.</text>
</comment>
<evidence type="ECO:0000256" key="7">
    <source>
        <dbReference type="ARBA" id="ARBA00023136"/>
    </source>
</evidence>
<keyword evidence="4" id="KW-0997">Cell inner membrane</keyword>
<feature type="transmembrane region" description="Helical" evidence="8">
    <location>
        <begin position="77"/>
        <end position="105"/>
    </location>
</feature>
<evidence type="ECO:0000256" key="5">
    <source>
        <dbReference type="ARBA" id="ARBA00022692"/>
    </source>
</evidence>
<evidence type="ECO:0000256" key="1">
    <source>
        <dbReference type="ARBA" id="ARBA00004651"/>
    </source>
</evidence>
<dbReference type="Pfam" id="PF02653">
    <property type="entry name" value="BPD_transp_2"/>
    <property type="match status" value="1"/>
</dbReference>
<evidence type="ECO:0000256" key="6">
    <source>
        <dbReference type="ARBA" id="ARBA00022989"/>
    </source>
</evidence>
<feature type="transmembrane region" description="Helical" evidence="8">
    <location>
        <begin position="145"/>
        <end position="163"/>
    </location>
</feature>
<proteinExistence type="predicted"/>
<dbReference type="EMBL" id="PDSK01000126">
    <property type="protein sequence ID" value="PIE31859.1"/>
    <property type="molecule type" value="Genomic_DNA"/>
</dbReference>
<feature type="transmembrane region" description="Helical" evidence="8">
    <location>
        <begin position="117"/>
        <end position="138"/>
    </location>
</feature>
<evidence type="ECO:0000256" key="8">
    <source>
        <dbReference type="SAM" id="Phobius"/>
    </source>
</evidence>
<dbReference type="GO" id="GO:0005886">
    <property type="term" value="C:plasma membrane"/>
    <property type="evidence" value="ECO:0007669"/>
    <property type="project" value="UniProtKB-SubCell"/>
</dbReference>
<evidence type="ECO:0000256" key="2">
    <source>
        <dbReference type="ARBA" id="ARBA00022448"/>
    </source>
</evidence>
<feature type="transmembrane region" description="Helical" evidence="8">
    <location>
        <begin position="183"/>
        <end position="204"/>
    </location>
</feature>